<dbReference type="PROSITE" id="PS50030">
    <property type="entry name" value="UBA"/>
    <property type="match status" value="2"/>
</dbReference>
<dbReference type="FunFam" id="3.30.40.10:FF:000396">
    <property type="entry name" value="Ubiquitin carboxyl-terminal hydrolase"/>
    <property type="match status" value="1"/>
</dbReference>
<dbReference type="InterPro" id="IPR028889">
    <property type="entry name" value="USP"/>
</dbReference>
<dbReference type="PANTHER" id="PTHR24006:SF664">
    <property type="entry name" value="UBIQUITIN CARBOXYL-TERMINAL HYDROLASE"/>
    <property type="match status" value="1"/>
</dbReference>
<dbReference type="SUPFAM" id="SSF46934">
    <property type="entry name" value="UBA-like"/>
    <property type="match status" value="1"/>
</dbReference>
<evidence type="ECO:0000256" key="1">
    <source>
        <dbReference type="ARBA" id="ARBA00000707"/>
    </source>
</evidence>
<evidence type="ECO:0000256" key="15">
    <source>
        <dbReference type="SAM" id="Coils"/>
    </source>
</evidence>
<feature type="domain" description="UBA" evidence="16">
    <location>
        <begin position="635"/>
        <end position="675"/>
    </location>
</feature>
<evidence type="ECO:0000256" key="2">
    <source>
        <dbReference type="ARBA" id="ARBA00009085"/>
    </source>
</evidence>
<dbReference type="Pfam" id="PF02148">
    <property type="entry name" value="zf-UBP"/>
    <property type="match status" value="1"/>
</dbReference>
<dbReference type="InterPro" id="IPR038765">
    <property type="entry name" value="Papain-like_cys_pep_sf"/>
</dbReference>
<dbReference type="CDD" id="cd14297">
    <property type="entry name" value="UBA2_spUBP14_like"/>
    <property type="match status" value="1"/>
</dbReference>
<evidence type="ECO:0000256" key="13">
    <source>
        <dbReference type="PIRSR" id="PIRSR016308-3"/>
    </source>
</evidence>
<dbReference type="RefSeq" id="XP_018226136.1">
    <property type="nucleotide sequence ID" value="XM_018369982.1"/>
</dbReference>
<dbReference type="InterPro" id="IPR050164">
    <property type="entry name" value="Peptidase_C19"/>
</dbReference>
<evidence type="ECO:0000313" key="20">
    <source>
        <dbReference type="Proteomes" id="UP000054454"/>
    </source>
</evidence>
<feature type="active site" description="Nucleophile" evidence="12">
    <location>
        <position position="308"/>
    </location>
</feature>
<gene>
    <name evidence="19" type="ORF">T552_01399</name>
</gene>
<dbReference type="GO" id="GO:0008270">
    <property type="term" value="F:zinc ion binding"/>
    <property type="evidence" value="ECO:0007669"/>
    <property type="project" value="UniProtKB-KW"/>
</dbReference>
<dbReference type="EMBL" id="LFVZ01000006">
    <property type="protein sequence ID" value="KTW28769.1"/>
    <property type="molecule type" value="Genomic_DNA"/>
</dbReference>
<keyword evidence="6" id="KW-0677">Repeat</keyword>
<feature type="domain" description="UBP-type" evidence="18">
    <location>
        <begin position="149"/>
        <end position="257"/>
    </location>
</feature>
<feature type="domain" description="USP" evidence="17">
    <location>
        <begin position="299"/>
        <end position="761"/>
    </location>
</feature>
<dbReference type="InterPro" id="IPR041432">
    <property type="entry name" value="UBP13_Znf-UBP_var"/>
</dbReference>
<keyword evidence="4" id="KW-0645">Protease</keyword>
<evidence type="ECO:0000256" key="3">
    <source>
        <dbReference type="ARBA" id="ARBA00012759"/>
    </source>
</evidence>
<evidence type="ECO:0000256" key="11">
    <source>
        <dbReference type="ARBA" id="ARBA00022833"/>
    </source>
</evidence>
<dbReference type="VEuPathDB" id="FungiDB:T552_01399"/>
<feature type="domain" description="UBP-type" evidence="18">
    <location>
        <begin position="1"/>
        <end position="107"/>
    </location>
</feature>
<evidence type="ECO:0000256" key="14">
    <source>
        <dbReference type="PROSITE-ProRule" id="PRU00502"/>
    </source>
</evidence>
<evidence type="ECO:0000256" key="8">
    <source>
        <dbReference type="ARBA" id="ARBA00022786"/>
    </source>
</evidence>
<keyword evidence="7 14" id="KW-0863">Zinc-finger</keyword>
<dbReference type="InterPro" id="IPR018200">
    <property type="entry name" value="USP_CS"/>
</dbReference>
<keyword evidence="11 13" id="KW-0862">Zinc</keyword>
<proteinExistence type="inferred from homology"/>
<dbReference type="PROSITE" id="PS00972">
    <property type="entry name" value="USP_1"/>
    <property type="match status" value="1"/>
</dbReference>
<dbReference type="InterPro" id="IPR001394">
    <property type="entry name" value="Peptidase_C19_UCH"/>
</dbReference>
<evidence type="ECO:0000256" key="9">
    <source>
        <dbReference type="ARBA" id="ARBA00022801"/>
    </source>
</evidence>
<dbReference type="PANTHER" id="PTHR24006">
    <property type="entry name" value="UBIQUITIN CARBOXYL-TERMINAL HYDROLASE"/>
    <property type="match status" value="1"/>
</dbReference>
<dbReference type="InterPro" id="IPR015940">
    <property type="entry name" value="UBA"/>
</dbReference>
<evidence type="ECO:0000256" key="5">
    <source>
        <dbReference type="ARBA" id="ARBA00022723"/>
    </source>
</evidence>
<dbReference type="PROSITE" id="PS50235">
    <property type="entry name" value="USP_3"/>
    <property type="match status" value="1"/>
</dbReference>
<dbReference type="SUPFAM" id="SSF57850">
    <property type="entry name" value="RING/U-box"/>
    <property type="match status" value="2"/>
</dbReference>
<comment type="caution">
    <text evidence="19">The sequence shown here is derived from an EMBL/GenBank/DDBJ whole genome shotgun (WGS) entry which is preliminary data.</text>
</comment>
<feature type="binding site" evidence="13">
    <location>
        <position position="172"/>
    </location>
    <ligand>
        <name>Zn(2+)</name>
        <dbReference type="ChEBI" id="CHEBI:29105"/>
    </ligand>
</feature>
<dbReference type="EC" id="3.4.19.12" evidence="3"/>
<dbReference type="InterPro" id="IPR001607">
    <property type="entry name" value="Znf_UBP"/>
</dbReference>
<dbReference type="SMART" id="SM00290">
    <property type="entry name" value="ZnF_UBP"/>
    <property type="match status" value="2"/>
</dbReference>
<evidence type="ECO:0000313" key="19">
    <source>
        <dbReference type="EMBL" id="KTW28769.1"/>
    </source>
</evidence>
<evidence type="ECO:0000259" key="18">
    <source>
        <dbReference type="PROSITE" id="PS50271"/>
    </source>
</evidence>
<feature type="coiled-coil region" evidence="15">
    <location>
        <begin position="67"/>
        <end position="94"/>
    </location>
</feature>
<keyword evidence="8" id="KW-0833">Ubl conjugation pathway</keyword>
<evidence type="ECO:0000259" key="17">
    <source>
        <dbReference type="PROSITE" id="PS50235"/>
    </source>
</evidence>
<comment type="catalytic activity">
    <reaction evidence="1">
        <text>Thiol-dependent hydrolysis of ester, thioester, amide, peptide and isopeptide bonds formed by the C-terminal Gly of ubiquitin (a 76-residue protein attached to proteins as an intracellular targeting signal).</text>
        <dbReference type="EC" id="3.4.19.12"/>
    </reaction>
</comment>
<feature type="binding site" evidence="13">
    <location>
        <position position="175"/>
    </location>
    <ligand>
        <name>Zn(2+)</name>
        <dbReference type="ChEBI" id="CHEBI:29105"/>
    </ligand>
</feature>
<accession>A0A0W4ZK71</accession>
<dbReference type="Pfam" id="PF00627">
    <property type="entry name" value="UBA"/>
    <property type="match status" value="1"/>
</dbReference>
<dbReference type="Gene3D" id="3.90.70.10">
    <property type="entry name" value="Cysteine proteinases"/>
    <property type="match status" value="1"/>
</dbReference>
<feature type="domain" description="UBA" evidence="16">
    <location>
        <begin position="572"/>
        <end position="619"/>
    </location>
</feature>
<dbReference type="SUPFAM" id="SSF54001">
    <property type="entry name" value="Cysteine proteinases"/>
    <property type="match status" value="1"/>
</dbReference>
<dbReference type="OrthoDB" id="361536at2759"/>
<evidence type="ECO:0000259" key="16">
    <source>
        <dbReference type="PROSITE" id="PS50030"/>
    </source>
</evidence>
<dbReference type="Pfam" id="PF17807">
    <property type="entry name" value="zf-UBP_var"/>
    <property type="match status" value="1"/>
</dbReference>
<dbReference type="AlphaFoldDB" id="A0A0W4ZK71"/>
<evidence type="ECO:0000256" key="7">
    <source>
        <dbReference type="ARBA" id="ARBA00022771"/>
    </source>
</evidence>
<keyword evidence="15" id="KW-0175">Coiled coil</keyword>
<dbReference type="PROSITE" id="PS50271">
    <property type="entry name" value="ZF_UBP"/>
    <property type="match status" value="2"/>
</dbReference>
<dbReference type="SMART" id="SM00165">
    <property type="entry name" value="UBA"/>
    <property type="match status" value="2"/>
</dbReference>
<evidence type="ECO:0000256" key="12">
    <source>
        <dbReference type="PIRSR" id="PIRSR016308-1"/>
    </source>
</evidence>
<evidence type="ECO:0000256" key="4">
    <source>
        <dbReference type="ARBA" id="ARBA00022670"/>
    </source>
</evidence>
<keyword evidence="9" id="KW-0378">Hydrolase</keyword>
<evidence type="ECO:0000256" key="10">
    <source>
        <dbReference type="ARBA" id="ARBA00022807"/>
    </source>
</evidence>
<dbReference type="InterPro" id="IPR009060">
    <property type="entry name" value="UBA-like_sf"/>
</dbReference>
<dbReference type="GO" id="GO:0005634">
    <property type="term" value="C:nucleus"/>
    <property type="evidence" value="ECO:0007669"/>
    <property type="project" value="TreeGrafter"/>
</dbReference>
<name>A0A0W4ZK71_PNEC8</name>
<feature type="binding site" evidence="13">
    <location>
        <position position="192"/>
    </location>
    <ligand>
        <name>Zn(2+)</name>
        <dbReference type="ChEBI" id="CHEBI:29105"/>
    </ligand>
</feature>
<dbReference type="Gene3D" id="1.10.8.10">
    <property type="entry name" value="DNA helicase RuvA subunit, C-terminal domain"/>
    <property type="match status" value="2"/>
</dbReference>
<dbReference type="GO" id="GO:0004843">
    <property type="term" value="F:cysteine-type deubiquitinase activity"/>
    <property type="evidence" value="ECO:0007669"/>
    <property type="project" value="UniProtKB-EC"/>
</dbReference>
<dbReference type="GO" id="GO:0016579">
    <property type="term" value="P:protein deubiquitination"/>
    <property type="evidence" value="ECO:0007669"/>
    <property type="project" value="InterPro"/>
</dbReference>
<dbReference type="InterPro" id="IPR013083">
    <property type="entry name" value="Znf_RING/FYVE/PHD"/>
</dbReference>
<keyword evidence="10" id="KW-0788">Thiol protease</keyword>
<dbReference type="GO" id="GO:0005829">
    <property type="term" value="C:cytosol"/>
    <property type="evidence" value="ECO:0007669"/>
    <property type="project" value="TreeGrafter"/>
</dbReference>
<dbReference type="PIRSF" id="PIRSF016308">
    <property type="entry name" value="UBP"/>
    <property type="match status" value="1"/>
</dbReference>
<feature type="active site" description="Proton acceptor" evidence="12">
    <location>
        <position position="717"/>
    </location>
</feature>
<evidence type="ECO:0000256" key="6">
    <source>
        <dbReference type="ARBA" id="ARBA00022737"/>
    </source>
</evidence>
<keyword evidence="5 13" id="KW-0479">Metal-binding</keyword>
<dbReference type="GO" id="GO:0006508">
    <property type="term" value="P:proteolysis"/>
    <property type="evidence" value="ECO:0007669"/>
    <property type="project" value="UniProtKB-KW"/>
</dbReference>
<keyword evidence="20" id="KW-1185">Reference proteome</keyword>
<organism evidence="19 20">
    <name type="scientific">Pneumocystis carinii (strain B80)</name>
    <name type="common">Rat pneumocystis pneumonia agent</name>
    <name type="synonym">Pneumocystis carinii f. sp. carinii</name>
    <dbReference type="NCBI Taxonomy" id="1408658"/>
    <lineage>
        <taxon>Eukaryota</taxon>
        <taxon>Fungi</taxon>
        <taxon>Dikarya</taxon>
        <taxon>Ascomycota</taxon>
        <taxon>Taphrinomycotina</taxon>
        <taxon>Pneumocystomycetes</taxon>
        <taxon>Pneumocystaceae</taxon>
        <taxon>Pneumocystis</taxon>
    </lineage>
</organism>
<dbReference type="InterPro" id="IPR016652">
    <property type="entry name" value="Ubiquitinyl_hydrolase"/>
</dbReference>
<reference evidence="20" key="1">
    <citation type="journal article" date="2016" name="Nat. Commun.">
        <title>Genome analysis of three Pneumocystis species reveals adaptation mechanisms to life exclusively in mammalian hosts.</title>
        <authorList>
            <person name="Ma L."/>
            <person name="Chen Z."/>
            <person name="Huang D.W."/>
            <person name="Kutty G."/>
            <person name="Ishihara M."/>
            <person name="Wang H."/>
            <person name="Abouelleil A."/>
            <person name="Bishop L."/>
            <person name="Davey E."/>
            <person name="Deng R."/>
            <person name="Deng X."/>
            <person name="Fan L."/>
            <person name="Fantoni G."/>
            <person name="Fitzgerald M."/>
            <person name="Gogineni E."/>
            <person name="Goldberg J.M."/>
            <person name="Handley G."/>
            <person name="Hu X."/>
            <person name="Huber C."/>
            <person name="Jiao X."/>
            <person name="Jones K."/>
            <person name="Levin J.Z."/>
            <person name="Liu Y."/>
            <person name="Macdonald P."/>
            <person name="Melnikov A."/>
            <person name="Raley C."/>
            <person name="Sassi M."/>
            <person name="Sherman B.T."/>
            <person name="Song X."/>
            <person name="Sykes S."/>
            <person name="Tran B."/>
            <person name="Walsh L."/>
            <person name="Xia Y."/>
            <person name="Yang J."/>
            <person name="Young S."/>
            <person name="Zeng Q."/>
            <person name="Zheng X."/>
            <person name="Stephens R."/>
            <person name="Nusbaum C."/>
            <person name="Birren B.W."/>
            <person name="Azadi P."/>
            <person name="Lempicki R.A."/>
            <person name="Cuomo C.A."/>
            <person name="Kovacs J.A."/>
        </authorList>
    </citation>
    <scope>NUCLEOTIDE SEQUENCE [LARGE SCALE GENOMIC DNA]</scope>
    <source>
        <strain evidence="20">B80</strain>
    </source>
</reference>
<dbReference type="CDD" id="cd02658">
    <property type="entry name" value="Peptidase_C19B"/>
    <property type="match status" value="1"/>
</dbReference>
<dbReference type="Proteomes" id="UP000054454">
    <property type="component" value="Unassembled WGS sequence"/>
</dbReference>
<protein>
    <recommendedName>
        <fullName evidence="3">ubiquitinyl hydrolase 1</fullName>
        <ecNumber evidence="3">3.4.19.12</ecNumber>
    </recommendedName>
</protein>
<feature type="binding site" evidence="13">
    <location>
        <position position="205"/>
    </location>
    <ligand>
        <name>Zn(2+)</name>
        <dbReference type="ChEBI" id="CHEBI:29105"/>
    </ligand>
</feature>
<dbReference type="Gene3D" id="3.30.40.10">
    <property type="entry name" value="Zinc/RING finger domain, C3HC4 (zinc finger)"/>
    <property type="match status" value="2"/>
</dbReference>
<dbReference type="Pfam" id="PF00443">
    <property type="entry name" value="UCH"/>
    <property type="match status" value="1"/>
</dbReference>
<sequence>MSCSHILQIHTPDASQDIYNRECTQCFDSWDNSLGIDVCLFCFNAGCLDEQRHHALTHFERTQHPLVVNIKRIAKNADRKNKSLEKQTKLVIEEDIETYDIQTCVKCYSCKVSDICDESGHLKNIINYILSSPSSVQKNEIKSWEQEITCCEHAFSLFQDERANDYRLSSSCVQCDLKENLWLCLQCGNVGCGRRQNIGIEGNGHALLHFEETSHPISVKLGTITPEGSVDIYCYLCNDEILDPDLADHLKHWGIDINEHEKVEKNLIELQLEQNMKWDFVSFDSNSKNEKLLFGPGLVGLKNFGNTCYLSSVLQVLFSFKVFQERYMSSFEEHPLHCKFSSPSLCLECQLNKIADGLISGRYSTSTENIDSPEEGIRYENAVTPSMFKMLVGKNHPEFSTMKQQDSFEFLLHLSKLISQKSRASNLYDPTTVFRFRLEQRLQCLSCMCVRYSSHDQDNISLSFPTKNDPDDKSILKEISLEECLDFYTSDESIVYFCKSCGEKGNANRRNLFSTFPEIFVINIQRFELINWVPRKLDVSIIFPEEKINLDKYLFEGIPSDENVLFDDQKSSISNEPFINMKYCEQLLNIGFTLTQSKKALIETGNSGVEEAMSWILSNGDSLNDDNTFESVYSEIDGEQIKILEDMGFSSSQARKALKEADSNTERAIEWLFSHPDDDINDFEINKNGMAGSNKLPATYKCQAIICHKGGSVHAGHYVAFIKKHIFDKEEWLLFNDEKVSQVSDINEAHKTSYIYFFQRI</sequence>
<dbReference type="GeneID" id="28936185"/>
<comment type="similarity">
    <text evidence="2">Belongs to the peptidase C19 family.</text>
</comment>